<dbReference type="InterPro" id="IPR010033">
    <property type="entry name" value="HAD_SF_ppase_IIIC"/>
</dbReference>
<feature type="signal peptide" evidence="1">
    <location>
        <begin position="1"/>
        <end position="18"/>
    </location>
</feature>
<dbReference type="GO" id="GO:0003993">
    <property type="term" value="F:acid phosphatase activity"/>
    <property type="evidence" value="ECO:0007669"/>
    <property type="project" value="TreeGrafter"/>
</dbReference>
<protein>
    <recommendedName>
        <fullName evidence="3">Magnesium-dependent phosphatase-1</fullName>
    </recommendedName>
</protein>
<dbReference type="SFLD" id="SFLDG01131">
    <property type="entry name" value="C1.5.2:_MDP_Like"/>
    <property type="match status" value="1"/>
</dbReference>
<dbReference type="NCBIfam" id="TIGR01685">
    <property type="entry name" value="MDP-1"/>
    <property type="match status" value="1"/>
</dbReference>
<dbReference type="NCBIfam" id="TIGR01681">
    <property type="entry name" value="HAD-SF-IIIC"/>
    <property type="match status" value="1"/>
</dbReference>
<dbReference type="Gene3D" id="3.40.50.1000">
    <property type="entry name" value="HAD superfamily/HAD-like"/>
    <property type="match status" value="1"/>
</dbReference>
<evidence type="ECO:0000313" key="2">
    <source>
        <dbReference type="EMBL" id="CAE2209455.1"/>
    </source>
</evidence>
<dbReference type="SUPFAM" id="SSF56784">
    <property type="entry name" value="HAD-like"/>
    <property type="match status" value="1"/>
</dbReference>
<organism evidence="2">
    <name type="scientific">Odontella aurita</name>
    <dbReference type="NCBI Taxonomy" id="265563"/>
    <lineage>
        <taxon>Eukaryota</taxon>
        <taxon>Sar</taxon>
        <taxon>Stramenopiles</taxon>
        <taxon>Ochrophyta</taxon>
        <taxon>Bacillariophyta</taxon>
        <taxon>Mediophyceae</taxon>
        <taxon>Biddulphiophycidae</taxon>
        <taxon>Eupodiscales</taxon>
        <taxon>Odontellaceae</taxon>
        <taxon>Odontella</taxon>
    </lineage>
</organism>
<dbReference type="PANTHER" id="PTHR17901">
    <property type="entry name" value="MAGNESIUM-DEPENDENT PHOSPHATASE 1 MDP1"/>
    <property type="match status" value="1"/>
</dbReference>
<dbReference type="AlphaFoldDB" id="A0A7S4HUD7"/>
<dbReference type="InterPro" id="IPR010036">
    <property type="entry name" value="MDP_1_eu_arc"/>
</dbReference>
<keyword evidence="1" id="KW-0732">Signal</keyword>
<proteinExistence type="predicted"/>
<dbReference type="Pfam" id="PF12689">
    <property type="entry name" value="Acid_PPase"/>
    <property type="match status" value="1"/>
</dbReference>
<dbReference type="EMBL" id="HBKQ01005841">
    <property type="protein sequence ID" value="CAE2209455.1"/>
    <property type="molecule type" value="Transcribed_RNA"/>
</dbReference>
<dbReference type="SFLD" id="SFLDS00003">
    <property type="entry name" value="Haloacid_Dehalogenase"/>
    <property type="match status" value="1"/>
</dbReference>
<feature type="chain" id="PRO_5031421716" description="Magnesium-dependent phosphatase-1" evidence="1">
    <location>
        <begin position="19"/>
        <end position="268"/>
    </location>
</feature>
<dbReference type="SFLD" id="SFLDG01129">
    <property type="entry name" value="C1.5:_HAD__Beta-PGM__Phosphata"/>
    <property type="match status" value="1"/>
</dbReference>
<dbReference type="InterPro" id="IPR036412">
    <property type="entry name" value="HAD-like_sf"/>
</dbReference>
<evidence type="ECO:0008006" key="3">
    <source>
        <dbReference type="Google" id="ProtNLM"/>
    </source>
</evidence>
<name>A0A7S4HUD7_9STRA</name>
<evidence type="ECO:0000256" key="1">
    <source>
        <dbReference type="SAM" id="SignalP"/>
    </source>
</evidence>
<accession>A0A7S4HUD7</accession>
<gene>
    <name evidence="2" type="ORF">OAUR00152_LOCUS3974</name>
</gene>
<reference evidence="2" key="1">
    <citation type="submission" date="2021-01" db="EMBL/GenBank/DDBJ databases">
        <authorList>
            <person name="Corre E."/>
            <person name="Pelletier E."/>
            <person name="Niang G."/>
            <person name="Scheremetjew M."/>
            <person name="Finn R."/>
            <person name="Kale V."/>
            <person name="Holt S."/>
            <person name="Cochrane G."/>
            <person name="Meng A."/>
            <person name="Brown T."/>
            <person name="Cohen L."/>
        </authorList>
    </citation>
    <scope>NUCLEOTIDE SEQUENCE</scope>
    <source>
        <strain evidence="2">Isolate 1302-5</strain>
    </source>
</reference>
<dbReference type="PANTHER" id="PTHR17901:SF14">
    <property type="entry name" value="MAGNESIUM-DEPENDENT PHOSPHATASE 1"/>
    <property type="match status" value="1"/>
</dbReference>
<sequence length="268" mass="29887">MLIGNLLGLLFTLSPVPSSPFYHGRSAFHRFNADLVEIKHRHQLSVTSCGSLRMSSNEDDLPIVKPKVVVFDLDGCLWRPEMYELVWFSGGRGAPFRPDPENPGSLLTRGDEPVYLLGDVRDVMKELYLDDTWKHVKIGISSRTDEPKWAKELLEKFKVEHGENGDSFALGDIFASGPIEIAKDSKVKHFKRIASSCGVDMKDILFFDNESGNCKEVARLGVTVAYVPDGVTKEAWAVAQEVFPQSEGKVVGVDIFGYDTLEGANRFF</sequence>
<dbReference type="InterPro" id="IPR023214">
    <property type="entry name" value="HAD_sf"/>
</dbReference>